<organism evidence="1 2">
    <name type="scientific">Maritalea porphyrae</name>
    <dbReference type="NCBI Taxonomy" id="880732"/>
    <lineage>
        <taxon>Bacteria</taxon>
        <taxon>Pseudomonadati</taxon>
        <taxon>Pseudomonadota</taxon>
        <taxon>Alphaproteobacteria</taxon>
        <taxon>Hyphomicrobiales</taxon>
        <taxon>Devosiaceae</taxon>
        <taxon>Maritalea</taxon>
    </lineage>
</organism>
<dbReference type="EMBL" id="BSNI01000001">
    <property type="protein sequence ID" value="GLQ15897.1"/>
    <property type="molecule type" value="Genomic_DNA"/>
</dbReference>
<keyword evidence="2" id="KW-1185">Reference proteome</keyword>
<evidence type="ECO:0000313" key="1">
    <source>
        <dbReference type="EMBL" id="GLQ15897.1"/>
    </source>
</evidence>
<proteinExistence type="predicted"/>
<dbReference type="Proteomes" id="UP001161405">
    <property type="component" value="Unassembled WGS sequence"/>
</dbReference>
<accession>A0ABQ5UL93</accession>
<dbReference type="PIRSF" id="PIRSF033328">
    <property type="entry name" value="Phest_Mll4975"/>
    <property type="match status" value="1"/>
</dbReference>
<evidence type="ECO:0008006" key="3">
    <source>
        <dbReference type="Google" id="ProtNLM"/>
    </source>
</evidence>
<gene>
    <name evidence="1" type="ORF">GCM10007879_01460</name>
</gene>
<dbReference type="Pfam" id="PF06299">
    <property type="entry name" value="DUF1045"/>
    <property type="match status" value="1"/>
</dbReference>
<protein>
    <recommendedName>
        <fullName evidence="3">Phosphonate metabolism protein</fullName>
    </recommendedName>
</protein>
<name>A0ABQ5UL93_9HYPH</name>
<reference evidence="1" key="1">
    <citation type="journal article" date="2014" name="Int. J. Syst. Evol. Microbiol.">
        <title>Complete genome of a new Firmicutes species belonging to the dominant human colonic microbiota ('Ruminococcus bicirculans') reveals two chromosomes and a selective capacity to utilize plant glucans.</title>
        <authorList>
            <consortium name="NISC Comparative Sequencing Program"/>
            <person name="Wegmann U."/>
            <person name="Louis P."/>
            <person name="Goesmann A."/>
            <person name="Henrissat B."/>
            <person name="Duncan S.H."/>
            <person name="Flint H.J."/>
        </authorList>
    </citation>
    <scope>NUCLEOTIDE SEQUENCE</scope>
    <source>
        <strain evidence="1">NBRC 107169</strain>
    </source>
</reference>
<reference evidence="1" key="2">
    <citation type="submission" date="2023-01" db="EMBL/GenBank/DDBJ databases">
        <title>Draft genome sequence of Maritalea porphyrae strain NBRC 107169.</title>
        <authorList>
            <person name="Sun Q."/>
            <person name="Mori K."/>
        </authorList>
    </citation>
    <scope>NUCLEOTIDE SEQUENCE</scope>
    <source>
        <strain evidence="1">NBRC 107169</strain>
    </source>
</reference>
<dbReference type="NCBIfam" id="TIGR03223">
    <property type="entry name" value="Phn_opern_protn"/>
    <property type="match status" value="1"/>
</dbReference>
<sequence length="255" mass="28854">MCLRQTRDIFLFKKVGSWAHFMGENTKRYGIYFAPAPSSELWVLGSQWLGRNCLTGKNVEIPNLSELVNLDLCSHTQSPRRYGFHATLKPPYRLAEGKSLSQLEAAVADFARQRNAVEIGALKLKVIGRFLALVPKAQSEALSGFAAQCVEVFDPFRAPLSAARREKRMAAGLSERQVELLDKWGYPYVMEQFRMHMTLSDPLDETTGPAMLFGAKKWFKPVLERTHILDRICLYEEAEPGAPFTRIADFELVPN</sequence>
<comment type="caution">
    <text evidence="1">The sequence shown here is derived from an EMBL/GenBank/DDBJ whole genome shotgun (WGS) entry which is preliminary data.</text>
</comment>
<dbReference type="InterPro" id="IPR009389">
    <property type="entry name" value="DUF1045"/>
</dbReference>
<dbReference type="Gene3D" id="3.90.1140.10">
    <property type="entry name" value="Cyclic phosphodiesterase"/>
    <property type="match status" value="1"/>
</dbReference>
<evidence type="ECO:0000313" key="2">
    <source>
        <dbReference type="Proteomes" id="UP001161405"/>
    </source>
</evidence>